<evidence type="ECO:0000313" key="3">
    <source>
        <dbReference type="EMBL" id="RPD57861.1"/>
    </source>
</evidence>
<evidence type="ECO:0000256" key="1">
    <source>
        <dbReference type="SAM" id="MobiDB-lite"/>
    </source>
</evidence>
<gene>
    <name evidence="3" type="ORF">L227DRAFT_577557</name>
</gene>
<protein>
    <submittedName>
        <fullName evidence="3">Uncharacterized protein</fullName>
    </submittedName>
</protein>
<feature type="region of interest" description="Disordered" evidence="1">
    <location>
        <begin position="300"/>
        <end position="351"/>
    </location>
</feature>
<feature type="compositionally biased region" description="Pro residues" evidence="1">
    <location>
        <begin position="309"/>
        <end position="319"/>
    </location>
</feature>
<keyword evidence="2" id="KW-0472">Membrane</keyword>
<organism evidence="3 4">
    <name type="scientific">Lentinus tigrinus ALCF2SS1-6</name>
    <dbReference type="NCBI Taxonomy" id="1328759"/>
    <lineage>
        <taxon>Eukaryota</taxon>
        <taxon>Fungi</taxon>
        <taxon>Dikarya</taxon>
        <taxon>Basidiomycota</taxon>
        <taxon>Agaricomycotina</taxon>
        <taxon>Agaricomycetes</taxon>
        <taxon>Polyporales</taxon>
        <taxon>Polyporaceae</taxon>
        <taxon>Lentinus</taxon>
    </lineage>
</organism>
<feature type="transmembrane region" description="Helical" evidence="2">
    <location>
        <begin position="12"/>
        <end position="30"/>
    </location>
</feature>
<feature type="transmembrane region" description="Helical" evidence="2">
    <location>
        <begin position="230"/>
        <end position="249"/>
    </location>
</feature>
<feature type="compositionally biased region" description="Acidic residues" evidence="1">
    <location>
        <begin position="474"/>
        <end position="485"/>
    </location>
</feature>
<feature type="compositionally biased region" description="Pro residues" evidence="1">
    <location>
        <begin position="521"/>
        <end position="539"/>
    </location>
</feature>
<feature type="region of interest" description="Disordered" evidence="1">
    <location>
        <begin position="400"/>
        <end position="604"/>
    </location>
</feature>
<sequence length="707" mass="77216">MSAASPTAFSLWAILSVLFLIFLVHHLWCYDRFKCLRWSAGQHGAFKRVMTYSYLGAVPLLAVYSIGMTVIKYREGFAHLPDRTILPVPINDYRDANRSWVLPLQFVFSFAWALEMVTHLEELAFWLYLLHQNPEKEAWFSSWEYRLWYMGSLISIVGMPLTALITRRNLETCDAYIFLVGAAGSTSTTIAFLYVLWRFPRFIRHVKAEGADPTVVVRLATFYNLNQVRVVFRFMFTIPLLVLALDGIVGEEHRINRNLFATDFLQMIAGLGCFVSSMITLLIFFPRSIVREAGYKPKVASSLGAHSPKSPPITPPPPLRAQYAPPPHHHHLPPHMAGYATPNGLRMSVTGGTGVSGVSGVSGTGASGMTWEMEGSAYTYTPSACSPRESLSLYDSPQYTYTAEDEGGGGGVQRRRSSRKARRVSRRVSVYSGTMDAHPERDSDDDGEDGDGDGDGDLRRRRGTGTGTGTSAEGDAEDTEREDEERVPPYSHTVMQSHPPHPHPHPHARHSTSTPTSTPLHSPPLPPDLETPAPSPPPQVHIHQRHPFPHSLSSPHIVTLPAQMQKQQQQQSPSLSPPLSLSLSLAQTQEAPPPAPAPHAKRQVDWEERRPLRGEAVEFAAAARRRSLHVITTAPGVNIGLGLVSTALGGGRGSGAAVGGGVGGAVAAAGPMGRAAAGSNLHPYVVNFTSPIDLVDLPPRDELPRAV</sequence>
<feature type="compositionally biased region" description="Basic residues" evidence="1">
    <location>
        <begin position="500"/>
        <end position="510"/>
    </location>
</feature>
<evidence type="ECO:0000313" key="4">
    <source>
        <dbReference type="Proteomes" id="UP000313359"/>
    </source>
</evidence>
<keyword evidence="4" id="KW-1185">Reference proteome</keyword>
<feature type="compositionally biased region" description="Basic residues" evidence="1">
    <location>
        <begin position="413"/>
        <end position="426"/>
    </location>
</feature>
<feature type="transmembrane region" description="Helical" evidence="2">
    <location>
        <begin position="264"/>
        <end position="285"/>
    </location>
</feature>
<feature type="transmembrane region" description="Helical" evidence="2">
    <location>
        <begin position="51"/>
        <end position="71"/>
    </location>
</feature>
<reference evidence="3" key="1">
    <citation type="journal article" date="2018" name="Genome Biol. Evol.">
        <title>Genomics and development of Lentinus tigrinus, a white-rot wood-decaying mushroom with dimorphic fruiting bodies.</title>
        <authorList>
            <person name="Wu B."/>
            <person name="Xu Z."/>
            <person name="Knudson A."/>
            <person name="Carlson A."/>
            <person name="Chen N."/>
            <person name="Kovaka S."/>
            <person name="LaButti K."/>
            <person name="Lipzen A."/>
            <person name="Pennachio C."/>
            <person name="Riley R."/>
            <person name="Schakwitz W."/>
            <person name="Umezawa K."/>
            <person name="Ohm R.A."/>
            <person name="Grigoriev I.V."/>
            <person name="Nagy L.G."/>
            <person name="Gibbons J."/>
            <person name="Hibbett D."/>
        </authorList>
    </citation>
    <scope>NUCLEOTIDE SEQUENCE [LARGE SCALE GENOMIC DNA]</scope>
    <source>
        <strain evidence="3">ALCF2SS1-6</strain>
    </source>
</reference>
<feature type="transmembrane region" description="Helical" evidence="2">
    <location>
        <begin position="106"/>
        <end position="127"/>
    </location>
</feature>
<name>A0A5C2S342_9APHY</name>
<proteinExistence type="predicted"/>
<dbReference type="AlphaFoldDB" id="A0A5C2S342"/>
<keyword evidence="2" id="KW-0812">Transmembrane</keyword>
<dbReference type="EMBL" id="ML122278">
    <property type="protein sequence ID" value="RPD57861.1"/>
    <property type="molecule type" value="Genomic_DNA"/>
</dbReference>
<dbReference type="Proteomes" id="UP000313359">
    <property type="component" value="Unassembled WGS sequence"/>
</dbReference>
<dbReference type="OrthoDB" id="2384193at2759"/>
<feature type="compositionally biased region" description="Low complexity" evidence="1">
    <location>
        <begin position="560"/>
        <end position="587"/>
    </location>
</feature>
<accession>A0A5C2S342</accession>
<feature type="transmembrane region" description="Helical" evidence="2">
    <location>
        <begin position="147"/>
        <end position="165"/>
    </location>
</feature>
<feature type="compositionally biased region" description="Acidic residues" evidence="1">
    <location>
        <begin position="442"/>
        <end position="455"/>
    </location>
</feature>
<feature type="compositionally biased region" description="Low complexity" evidence="1">
    <location>
        <begin position="511"/>
        <end position="520"/>
    </location>
</feature>
<keyword evidence="2" id="KW-1133">Transmembrane helix</keyword>
<evidence type="ECO:0000256" key="2">
    <source>
        <dbReference type="SAM" id="Phobius"/>
    </source>
</evidence>
<feature type="transmembrane region" description="Helical" evidence="2">
    <location>
        <begin position="177"/>
        <end position="197"/>
    </location>
</feature>